<evidence type="ECO:0000259" key="3">
    <source>
        <dbReference type="PROSITE" id="PS50048"/>
    </source>
</evidence>
<dbReference type="Proteomes" id="UP000800200">
    <property type="component" value="Unassembled WGS sequence"/>
</dbReference>
<dbReference type="Pfam" id="PF00172">
    <property type="entry name" value="Zn_clus"/>
    <property type="match status" value="1"/>
</dbReference>
<dbReference type="Pfam" id="PF11951">
    <property type="entry name" value="Fungal_trans_2"/>
    <property type="match status" value="1"/>
</dbReference>
<dbReference type="PROSITE" id="PS50048">
    <property type="entry name" value="ZN2_CY6_FUNGAL_2"/>
    <property type="match status" value="1"/>
</dbReference>
<organism evidence="4 5">
    <name type="scientific">Zopfia rhizophila CBS 207.26</name>
    <dbReference type="NCBI Taxonomy" id="1314779"/>
    <lineage>
        <taxon>Eukaryota</taxon>
        <taxon>Fungi</taxon>
        <taxon>Dikarya</taxon>
        <taxon>Ascomycota</taxon>
        <taxon>Pezizomycotina</taxon>
        <taxon>Dothideomycetes</taxon>
        <taxon>Dothideomycetes incertae sedis</taxon>
        <taxon>Zopfiaceae</taxon>
        <taxon>Zopfia</taxon>
    </lineage>
</organism>
<dbReference type="Gene3D" id="4.10.240.10">
    <property type="entry name" value="Zn(2)-C6 fungal-type DNA-binding domain"/>
    <property type="match status" value="1"/>
</dbReference>
<accession>A0A6A6D8L0</accession>
<evidence type="ECO:0000313" key="5">
    <source>
        <dbReference type="Proteomes" id="UP000800200"/>
    </source>
</evidence>
<evidence type="ECO:0000256" key="1">
    <source>
        <dbReference type="ARBA" id="ARBA00023242"/>
    </source>
</evidence>
<feature type="domain" description="Zn(2)-C6 fungal-type" evidence="3">
    <location>
        <begin position="10"/>
        <end position="38"/>
    </location>
</feature>
<dbReference type="PANTHER" id="PTHR38791:SF5">
    <property type="entry name" value="TRANSCRIPTION FACTOR DBAG-RELATED"/>
    <property type="match status" value="1"/>
</dbReference>
<keyword evidence="5" id="KW-1185">Reference proteome</keyword>
<dbReference type="CDD" id="cd00067">
    <property type="entry name" value="GAL4"/>
    <property type="match status" value="1"/>
</dbReference>
<feature type="region of interest" description="Disordered" evidence="2">
    <location>
        <begin position="67"/>
        <end position="99"/>
    </location>
</feature>
<dbReference type="AlphaFoldDB" id="A0A6A6D8L0"/>
<proteinExistence type="predicted"/>
<reference evidence="4" key="1">
    <citation type="journal article" date="2020" name="Stud. Mycol.">
        <title>101 Dothideomycetes genomes: a test case for predicting lifestyles and emergence of pathogens.</title>
        <authorList>
            <person name="Haridas S."/>
            <person name="Albert R."/>
            <person name="Binder M."/>
            <person name="Bloem J."/>
            <person name="Labutti K."/>
            <person name="Salamov A."/>
            <person name="Andreopoulos B."/>
            <person name="Baker S."/>
            <person name="Barry K."/>
            <person name="Bills G."/>
            <person name="Bluhm B."/>
            <person name="Cannon C."/>
            <person name="Castanera R."/>
            <person name="Culley D."/>
            <person name="Daum C."/>
            <person name="Ezra D."/>
            <person name="Gonzalez J."/>
            <person name="Henrissat B."/>
            <person name="Kuo A."/>
            <person name="Liang C."/>
            <person name="Lipzen A."/>
            <person name="Lutzoni F."/>
            <person name="Magnuson J."/>
            <person name="Mondo S."/>
            <person name="Nolan M."/>
            <person name="Ohm R."/>
            <person name="Pangilinan J."/>
            <person name="Park H.-J."/>
            <person name="Ramirez L."/>
            <person name="Alfaro M."/>
            <person name="Sun H."/>
            <person name="Tritt A."/>
            <person name="Yoshinaga Y."/>
            <person name="Zwiers L.-H."/>
            <person name="Turgeon B."/>
            <person name="Goodwin S."/>
            <person name="Spatafora J."/>
            <person name="Crous P."/>
            <person name="Grigoriev I."/>
        </authorList>
    </citation>
    <scope>NUCLEOTIDE SEQUENCE</scope>
    <source>
        <strain evidence="4">CBS 207.26</strain>
    </source>
</reference>
<dbReference type="InterPro" id="IPR021858">
    <property type="entry name" value="Fun_TF"/>
</dbReference>
<feature type="compositionally biased region" description="Low complexity" evidence="2">
    <location>
        <begin position="83"/>
        <end position="96"/>
    </location>
</feature>
<dbReference type="GO" id="GO:0000981">
    <property type="term" value="F:DNA-binding transcription factor activity, RNA polymerase II-specific"/>
    <property type="evidence" value="ECO:0007669"/>
    <property type="project" value="InterPro"/>
</dbReference>
<dbReference type="InterPro" id="IPR053175">
    <property type="entry name" value="DHMBA_Reg_Transcription_Factor"/>
</dbReference>
<dbReference type="GO" id="GO:0008270">
    <property type="term" value="F:zinc ion binding"/>
    <property type="evidence" value="ECO:0007669"/>
    <property type="project" value="InterPro"/>
</dbReference>
<keyword evidence="1" id="KW-0539">Nucleus</keyword>
<dbReference type="PROSITE" id="PS00463">
    <property type="entry name" value="ZN2_CY6_FUNGAL_1"/>
    <property type="match status" value="1"/>
</dbReference>
<name>A0A6A6D8L0_9PEZI</name>
<dbReference type="EMBL" id="ML994733">
    <property type="protein sequence ID" value="KAF2175423.1"/>
    <property type="molecule type" value="Genomic_DNA"/>
</dbReference>
<dbReference type="InterPro" id="IPR036864">
    <property type="entry name" value="Zn2-C6_fun-type_DNA-bd_sf"/>
</dbReference>
<dbReference type="SUPFAM" id="SSF57701">
    <property type="entry name" value="Zn2/Cys6 DNA-binding domain"/>
    <property type="match status" value="1"/>
</dbReference>
<dbReference type="OrthoDB" id="5429770at2759"/>
<dbReference type="InterPro" id="IPR001138">
    <property type="entry name" value="Zn2Cys6_DnaBD"/>
</dbReference>
<protein>
    <recommendedName>
        <fullName evidence="3">Zn(2)-C6 fungal-type domain-containing protein</fullName>
    </recommendedName>
</protein>
<gene>
    <name evidence="4" type="ORF">K469DRAFT_610743</name>
</gene>
<sequence>MPNVGKPSKGCLNCRERKVKCDQKRPSCSQCLRIQKQCHGYRDPLNMMFKNESDIVARKARIRYQELSRARMPKLPSRHRSQPSDPESTSSSSRPSTWEFSNQQILKRSSLSNLEELTWELIPSIEDQAIGFFFSNYVIPPTIVPRGQFDYLTELLNRPQTDRVLHTSVLAAGLAGLGNATKCPQIMKKAREEYVSALSMTNKALQSAQTAKKDSTLISVLMLGMYENFTYQTKRSLMSWTKHINGATALLKLRGTDQFYDSIGVRIFQQLYGTILLVCLQNRAEIPPDVSDLWEEYTQISDYTVSGKEWTRIMVRYMRHAIDLTKDSSDSASIVATSLKLDKSLEDLKARIPDIWKYEIVPLKEPMDTVYGNFYHIYPDPWIAQMWNNLRSVRIVLHKVICEQLKRGSAQSPALFVSPEWNPQMKLSEALMMTAASDICASVPQITGQISFPDPPTSTPVSANTITLPELVDCHDPKYQLRTATKFTIPPRPTGMHHLIWPIYAAGEMEICPNDMRKWAIDRLYDLGLKLGTRQAIILAEDLKEKRTRDSVK</sequence>
<evidence type="ECO:0000313" key="4">
    <source>
        <dbReference type="EMBL" id="KAF2175423.1"/>
    </source>
</evidence>
<dbReference type="PANTHER" id="PTHR38791">
    <property type="entry name" value="ZN(II)2CYS6 TRANSCRIPTION FACTOR (EUROFUNG)-RELATED-RELATED"/>
    <property type="match status" value="1"/>
</dbReference>
<dbReference type="SMART" id="SM00066">
    <property type="entry name" value="GAL4"/>
    <property type="match status" value="1"/>
</dbReference>
<evidence type="ECO:0000256" key="2">
    <source>
        <dbReference type="SAM" id="MobiDB-lite"/>
    </source>
</evidence>